<dbReference type="PROSITE" id="PS01037">
    <property type="entry name" value="SBP_BACTERIAL_1"/>
    <property type="match status" value="1"/>
</dbReference>
<evidence type="ECO:0000256" key="1">
    <source>
        <dbReference type="ARBA" id="ARBA00008520"/>
    </source>
</evidence>
<gene>
    <name evidence="9" type="ORF">FTX54_000880</name>
</gene>
<dbReference type="GO" id="GO:0055085">
    <property type="term" value="P:transmembrane transport"/>
    <property type="evidence" value="ECO:0007669"/>
    <property type="project" value="InterPro"/>
</dbReference>
<dbReference type="SUPFAM" id="SSF53850">
    <property type="entry name" value="Periplasmic binding protein-like II"/>
    <property type="match status" value="1"/>
</dbReference>
<evidence type="ECO:0000256" key="2">
    <source>
        <dbReference type="ARBA" id="ARBA00022448"/>
    </source>
</evidence>
<dbReference type="RefSeq" id="WP_246125664.1">
    <property type="nucleotide sequence ID" value="NZ_CP144914.1"/>
</dbReference>
<dbReference type="PANTHER" id="PTHR43649">
    <property type="entry name" value="ARABINOSE-BINDING PROTEIN-RELATED"/>
    <property type="match status" value="1"/>
</dbReference>
<dbReference type="Gene3D" id="3.40.190.10">
    <property type="entry name" value="Periplasmic binding protein-like II"/>
    <property type="match status" value="2"/>
</dbReference>
<feature type="signal peptide" evidence="8">
    <location>
        <begin position="1"/>
        <end position="19"/>
    </location>
</feature>
<keyword evidence="6" id="KW-0564">Palmitate</keyword>
<protein>
    <submittedName>
        <fullName evidence="9">ABC transporter substrate-binding protein</fullName>
    </submittedName>
</protein>
<keyword evidence="5" id="KW-0472">Membrane</keyword>
<dbReference type="KEGG" id="ahal:FTX54_000880"/>
<keyword evidence="2" id="KW-0813">Transport</keyword>
<evidence type="ECO:0000256" key="5">
    <source>
        <dbReference type="ARBA" id="ARBA00023136"/>
    </source>
</evidence>
<dbReference type="EMBL" id="CP144914">
    <property type="protein sequence ID" value="WWD80155.1"/>
    <property type="molecule type" value="Genomic_DNA"/>
</dbReference>
<feature type="chain" id="PRO_5042545285" evidence="8">
    <location>
        <begin position="20"/>
        <end position="427"/>
    </location>
</feature>
<evidence type="ECO:0000256" key="4">
    <source>
        <dbReference type="ARBA" id="ARBA00022729"/>
    </source>
</evidence>
<evidence type="ECO:0000256" key="6">
    <source>
        <dbReference type="ARBA" id="ARBA00023139"/>
    </source>
</evidence>
<keyword evidence="3" id="KW-1003">Cell membrane</keyword>
<dbReference type="PROSITE" id="PS51257">
    <property type="entry name" value="PROKAR_LIPOPROTEIN"/>
    <property type="match status" value="1"/>
</dbReference>
<dbReference type="PANTHER" id="PTHR43649:SF33">
    <property type="entry name" value="POLYGALACTURONAN_RHAMNOGALACTURONAN-BINDING PROTEIN YTCQ"/>
    <property type="match status" value="1"/>
</dbReference>
<comment type="similarity">
    <text evidence="1">Belongs to the bacterial solute-binding protein 1 family.</text>
</comment>
<proteinExistence type="inferred from homology"/>
<keyword evidence="7" id="KW-0449">Lipoprotein</keyword>
<dbReference type="AlphaFoldDB" id="A0AAJ8N297"/>
<evidence type="ECO:0000256" key="3">
    <source>
        <dbReference type="ARBA" id="ARBA00022475"/>
    </source>
</evidence>
<name>A0AAJ8N297_9BACI</name>
<evidence type="ECO:0000256" key="8">
    <source>
        <dbReference type="SAM" id="SignalP"/>
    </source>
</evidence>
<dbReference type="InterPro" id="IPR006059">
    <property type="entry name" value="SBP"/>
</dbReference>
<dbReference type="Proteomes" id="UP000321816">
    <property type="component" value="Chromosome"/>
</dbReference>
<dbReference type="InterPro" id="IPR006061">
    <property type="entry name" value="SBP_1_CS"/>
</dbReference>
<organism evidence="9 10">
    <name type="scientific">Alkalicoccus halolimnae</name>
    <dbReference type="NCBI Taxonomy" id="1667239"/>
    <lineage>
        <taxon>Bacteria</taxon>
        <taxon>Bacillati</taxon>
        <taxon>Bacillota</taxon>
        <taxon>Bacilli</taxon>
        <taxon>Bacillales</taxon>
        <taxon>Bacillaceae</taxon>
        <taxon>Alkalicoccus</taxon>
    </lineage>
</organism>
<dbReference type="InterPro" id="IPR050490">
    <property type="entry name" value="Bact_solute-bd_prot1"/>
</dbReference>
<keyword evidence="10" id="KW-1185">Reference proteome</keyword>
<evidence type="ECO:0000313" key="9">
    <source>
        <dbReference type="EMBL" id="WWD80155.1"/>
    </source>
</evidence>
<dbReference type="Pfam" id="PF01547">
    <property type="entry name" value="SBP_bac_1"/>
    <property type="match status" value="1"/>
</dbReference>
<evidence type="ECO:0000313" key="10">
    <source>
        <dbReference type="Proteomes" id="UP000321816"/>
    </source>
</evidence>
<accession>A0AAJ8N297</accession>
<reference evidence="9 10" key="1">
    <citation type="submission" date="2024-01" db="EMBL/GenBank/DDBJ databases">
        <title>Complete Genome Sequence of Alkalicoccus halolimnae BZ-SZ-XJ29T, a Moderately Halophilic Bacterium Isolated from a Salt Lake.</title>
        <authorList>
            <person name="Zhao B."/>
        </authorList>
    </citation>
    <scope>NUCLEOTIDE SEQUENCE [LARGE SCALE GENOMIC DNA]</scope>
    <source>
        <strain evidence="9 10">BZ-SZ-XJ29</strain>
    </source>
</reference>
<evidence type="ECO:0000256" key="7">
    <source>
        <dbReference type="ARBA" id="ARBA00023288"/>
    </source>
</evidence>
<sequence length="427" mass="47625">MKKTKWTLMTGAASLGLLAACGGEGSGNSGSGDGDQITLDIFQGKVEFRDQFLEMAAQYEEENPNVQIEFGAVGGGSDYFTSLRSRFSSGDEPDVFSLAGPSELADYQDYAEDVTDLEATDTALAGTLDGITVDDRVYGIPFNQEGYGLIYNKQVFEEAGINPDDILSYEDLEEAVQTLDSQKEELGIEGVFALPGSEAWVMGNHLANVYLAPEFNNDVMEAYESDTVAFERSDEMQRMLDLQNEYSIQPVLNMDYSQQVEQYFSLGDAAMIQQGDWIYPTLQQMDPEFAEENVGVLPIPLEGEEGKVPVGVPNYWVINSNADEEVVEAAKDFFDWMYASEEGIEVVQEQLNFIPAHENFDPDNINSSLSRDIYEYSLEENTIGWIFLGYPTAWGDDFGAHTQEYLAGERDWEDVIEAGRQEWESSR</sequence>
<keyword evidence="4 8" id="KW-0732">Signal</keyword>